<dbReference type="AlphaFoldDB" id="A0A397VC71"/>
<name>A0A397VC71_9GLOM</name>
<dbReference type="Proteomes" id="UP000266673">
    <property type="component" value="Unassembled WGS sequence"/>
</dbReference>
<reference evidence="2 3" key="1">
    <citation type="submission" date="2018-06" db="EMBL/GenBank/DDBJ databases">
        <title>Comparative genomics reveals the genomic features of Rhizophagus irregularis, R. cerebriforme, R. diaphanum and Gigaspora rosea, and their symbiotic lifestyle signature.</title>
        <authorList>
            <person name="Morin E."/>
            <person name="San Clemente H."/>
            <person name="Chen E.C.H."/>
            <person name="De La Providencia I."/>
            <person name="Hainaut M."/>
            <person name="Kuo A."/>
            <person name="Kohler A."/>
            <person name="Murat C."/>
            <person name="Tang N."/>
            <person name="Roy S."/>
            <person name="Loubradou J."/>
            <person name="Henrissat B."/>
            <person name="Grigoriev I.V."/>
            <person name="Corradi N."/>
            <person name="Roux C."/>
            <person name="Martin F.M."/>
        </authorList>
    </citation>
    <scope>NUCLEOTIDE SEQUENCE [LARGE SCALE GENOMIC DNA]</scope>
    <source>
        <strain evidence="2 3">DAOM 194757</strain>
    </source>
</reference>
<feature type="signal peptide" evidence="1">
    <location>
        <begin position="1"/>
        <end position="19"/>
    </location>
</feature>
<dbReference type="EMBL" id="QKWP01000438">
    <property type="protein sequence ID" value="RIB20064.1"/>
    <property type="molecule type" value="Genomic_DNA"/>
</dbReference>
<accession>A0A397VC71</accession>
<sequence>MKNIFLILNLLLFSLILQSHLTACGLYEPLAQYLNVSESEVPELLSNQKILIEGNRNLIPLLNSTIFGGSYIDIKANKLNINIVDMSQQGIITNNPAMKPYLKLLSFVQVKNSFDQLNFTFNQLNILEKNTMQSTTQ</sequence>
<evidence type="ECO:0000256" key="1">
    <source>
        <dbReference type="SAM" id="SignalP"/>
    </source>
</evidence>
<keyword evidence="1" id="KW-0732">Signal</keyword>
<keyword evidence="3" id="KW-1185">Reference proteome</keyword>
<dbReference type="OrthoDB" id="2428722at2759"/>
<comment type="caution">
    <text evidence="2">The sequence shown here is derived from an EMBL/GenBank/DDBJ whole genome shotgun (WGS) entry which is preliminary data.</text>
</comment>
<gene>
    <name evidence="2" type="ORF">C2G38_1222226</name>
</gene>
<evidence type="ECO:0000313" key="3">
    <source>
        <dbReference type="Proteomes" id="UP000266673"/>
    </source>
</evidence>
<evidence type="ECO:0000313" key="2">
    <source>
        <dbReference type="EMBL" id="RIB20064.1"/>
    </source>
</evidence>
<evidence type="ECO:0008006" key="4">
    <source>
        <dbReference type="Google" id="ProtNLM"/>
    </source>
</evidence>
<feature type="chain" id="PRO_5017340746" description="Receptor L-domain domain-containing protein" evidence="1">
    <location>
        <begin position="20"/>
        <end position="137"/>
    </location>
</feature>
<proteinExistence type="predicted"/>
<protein>
    <recommendedName>
        <fullName evidence="4">Receptor L-domain domain-containing protein</fullName>
    </recommendedName>
</protein>
<organism evidence="2 3">
    <name type="scientific">Gigaspora rosea</name>
    <dbReference type="NCBI Taxonomy" id="44941"/>
    <lineage>
        <taxon>Eukaryota</taxon>
        <taxon>Fungi</taxon>
        <taxon>Fungi incertae sedis</taxon>
        <taxon>Mucoromycota</taxon>
        <taxon>Glomeromycotina</taxon>
        <taxon>Glomeromycetes</taxon>
        <taxon>Diversisporales</taxon>
        <taxon>Gigasporaceae</taxon>
        <taxon>Gigaspora</taxon>
    </lineage>
</organism>